<feature type="region of interest" description="Disordered" evidence="2">
    <location>
        <begin position="374"/>
        <end position="409"/>
    </location>
</feature>
<sequence length="1917" mass="211385">MPAFSCWRSRDTPHEEGGRASSSENTLSLVHKIMLRCFRRRLSVGHTPAGVAPSLPANQPERRHEKGEEFTRFFSFPHTVGLPRCVWDVGSPPLVSCPLLETSACTYMTVRPKPRRKGRTRLSFSPSSRVSFFLPPFSRARSRIDPQSSFTAGQSDAKLPLPLCPPSALSKTSNARSSSSSGDASWATALALAVCGCAIPEDDARDAGGVQEFPFVFSEGELEEDADPDDFWRVSAVIQSEPASARNAPEGSGRPRSPASLSFVSNATPRDITGGEAEEMGEAEKDDVEDNPEGGNKDEAEWKQTQSRGRFALQSVSEQCSCQHRTQFGEHLQRDEDPRRQRAETVVGGGHSKRGSLLAKRVLQEYRIDRHVGLERDPSLPIHRPHQNGPQPGTETPTGNRADPLDQATDPQRDAANLFTSLCVRPCVMALKGRSPSAPQAWWRQPLASSSLSSSAPAFCESATPPVLHRDREHRTTASLADYDSTYTPSAGGNQVPHSSSLVDRDGMSSEVIQPEKDGREPGDRRPKERERDKHTLSQRMTDLVLLFKTPLFMATPEDLDMREGEKGPAGLGSVTLRATQVLTRQLEELAQVTNQLVSWLRPTFPDSWTCRGALSAVDERRPTEAEGVDSYVETVFRTRAAVVRFVRSMFYLMIAAADYKLTFSRVDRVSRQLIALREERERVRERLGARETQAREANTSVASLRGLAISEAKSEKALLQKARGDAGQSELIGINTESARDASGSLLTGGGRCALPASSLVSSTEQTLSLICETESQTTRPGGDSSNSWSASAINPYIDASSHPPRDSMATRLGELAAEIEALINTRKELLSCVHDRCARRLLHVCRCHGGLYTKLGQYVATMTHIIPAAYTEHLRTLHDDAARTPWPLVARLVATELGAPIEDVFLFFNQEAVAAASLAQVHHARLRDGREVAVKVQRPRLREQMHGDLKTVEIMMHLVSWAFPDFEFRWLLPEFRQNMRQETDFRQEAYNAMRLRWLFRHQSEVYVPWVDWERTTERVVTMEFVRGLKVTDTPEALERELGVKQEDIARLVMRVFADMIFVHGFVHCDPHPGNLFVRVMPDDGEVQGEGASSGITRYHSPSARHLAELPSIARQFLIMSSVKPVAPNENMGESGERRDRGKNGELGDGVSGVHAVQGKDRRHKMEPNESHFAIARDQHINSQLSPCTLAPNAKRGRRRLQLVIIDHGTYRRLKPSFRSAYSQLWKALLLNDIEEGRKACRALGARLVVSPDWKRSSALAGGRSVPGEEVSGGHESGNACGDREANVRVKDWSGLEVNAERESNTECSAVASRKGGPTRKEMRASRTHRISFEASGITVRSPICEMGLPGDESAQSHSDASGCSQIHQLPFPVTKDYTAQRRPRKHNYITNGGVATPGVPDPDEDAALDLLSLILTYRPQTRLLYTALGSAIHVEDRKAMITQLRGTSFSAVNAFLESLPRDLLWVLRMTNILRSLNLQLGGFTRSRFLAMGESCCRGLQLSNELVDEMEADCRRFLSVRKEEANGSLVQTRRRASAEVGGNEWGNGKGGKWAAEAGATIHQAEENTDLRERGGSTLPRAASEKASTGTRELVLGQKNADGEAFERIEAVARTRGRTGIETKTPTRSIEEDSGGEGAGTGEAKNGEKREAPKKPRALDGVAESTTEGIEELGGAHSESVRQRSVPKWYTLPGAESLNLPLASDMPCFAPTGSVMAVCRALDILVGPVVWLAETLSGRSRLGEARDTHRGENPTEMETSKTMWRGLKATVHTRRREAGEDPLEKIESQILECNERQAPTGDGGIHSEKDSSACSRPNDFPPPVAFSSLSPWSARVARTLLKAVLSLQLWWSLQCLRVRLWLADAFLALAVAQLPAGDVTFEQAGGAISSESVWNRRVPALRQDLSSGEARRWFRTE</sequence>
<dbReference type="Pfam" id="PF03109">
    <property type="entry name" value="ABC1"/>
    <property type="match status" value="1"/>
</dbReference>
<feature type="region of interest" description="Disordered" evidence="2">
    <location>
        <begin position="329"/>
        <end position="354"/>
    </location>
</feature>
<feature type="region of interest" description="Disordered" evidence="2">
    <location>
        <begin position="1617"/>
        <end position="1684"/>
    </location>
</feature>
<dbReference type="InterPro" id="IPR045307">
    <property type="entry name" value="ADCK1_dom"/>
</dbReference>
<organism evidence="4 5">
    <name type="scientific">Toxoplasma gondii GAB2-2007-GAL-DOM2</name>
    <dbReference type="NCBI Taxonomy" id="1130820"/>
    <lineage>
        <taxon>Eukaryota</taxon>
        <taxon>Sar</taxon>
        <taxon>Alveolata</taxon>
        <taxon>Apicomplexa</taxon>
        <taxon>Conoidasida</taxon>
        <taxon>Coccidia</taxon>
        <taxon>Eucoccidiorida</taxon>
        <taxon>Eimeriorina</taxon>
        <taxon>Sarcocystidae</taxon>
        <taxon>Toxoplasma</taxon>
    </lineage>
</organism>
<feature type="region of interest" description="Disordered" evidence="2">
    <location>
        <begin position="1"/>
        <end position="23"/>
    </location>
</feature>
<feature type="compositionally biased region" description="Basic and acidic residues" evidence="2">
    <location>
        <begin position="1566"/>
        <end position="1575"/>
    </location>
</feature>
<feature type="region of interest" description="Disordered" evidence="2">
    <location>
        <begin position="1260"/>
        <end position="1283"/>
    </location>
</feature>
<feature type="compositionally biased region" description="Polar residues" evidence="2">
    <location>
        <begin position="259"/>
        <end position="268"/>
    </location>
</feature>
<comment type="similarity">
    <text evidence="1">Belongs to the protein kinase superfamily. ADCK protein kinase family.</text>
</comment>
<dbReference type="InterPro" id="IPR011009">
    <property type="entry name" value="Kinase-like_dom_sf"/>
</dbReference>
<dbReference type="Proteomes" id="UP000028837">
    <property type="component" value="Unassembled WGS sequence"/>
</dbReference>
<feature type="region of interest" description="Disordered" evidence="2">
    <location>
        <begin position="1742"/>
        <end position="1781"/>
    </location>
</feature>
<dbReference type="InterPro" id="IPR051130">
    <property type="entry name" value="Mito_struct-func_regulator"/>
</dbReference>
<dbReference type="PANTHER" id="PTHR43173">
    <property type="entry name" value="ABC1 FAMILY PROTEIN"/>
    <property type="match status" value="1"/>
</dbReference>
<feature type="compositionally biased region" description="Polar residues" evidence="2">
    <location>
        <begin position="388"/>
        <end position="399"/>
    </location>
</feature>
<feature type="compositionally biased region" description="Basic and acidic residues" evidence="2">
    <location>
        <begin position="1136"/>
        <end position="1147"/>
    </location>
</feature>
<dbReference type="CDD" id="cd13969">
    <property type="entry name" value="ADCK1-like"/>
    <property type="match status" value="1"/>
</dbReference>
<reference evidence="4 5" key="1">
    <citation type="submission" date="2014-02" db="EMBL/GenBank/DDBJ databases">
        <authorList>
            <person name="Sibley D."/>
            <person name="Venepally P."/>
            <person name="Karamycheva S."/>
            <person name="Hadjithomas M."/>
            <person name="Khan A."/>
            <person name="Brunk B."/>
            <person name="Roos D."/>
            <person name="Caler E."/>
            <person name="Lorenzi H."/>
        </authorList>
    </citation>
    <scope>NUCLEOTIDE SEQUENCE [LARGE SCALE GENOMIC DNA]</scope>
    <source>
        <strain evidence="4 5">GAB2-2007-GAL-DOM2</strain>
    </source>
</reference>
<dbReference type="PANTHER" id="PTHR43173:SF19">
    <property type="entry name" value="AARF DOMAIN-CONTAINING PROTEIN KINASE 1"/>
    <property type="match status" value="1"/>
</dbReference>
<feature type="region of interest" description="Disordered" evidence="2">
    <location>
        <begin position="1796"/>
        <end position="1817"/>
    </location>
</feature>
<dbReference type="InterPro" id="IPR004147">
    <property type="entry name" value="ABC1_dom"/>
</dbReference>
<comment type="caution">
    <text evidence="4">The sequence shown here is derived from an EMBL/GenBank/DDBJ whole genome shotgun (WGS) entry which is preliminary data.</text>
</comment>
<feature type="compositionally biased region" description="Basic and acidic residues" evidence="2">
    <location>
        <begin position="1645"/>
        <end position="1658"/>
    </location>
</feature>
<evidence type="ECO:0000256" key="2">
    <source>
        <dbReference type="SAM" id="MobiDB-lite"/>
    </source>
</evidence>
<gene>
    <name evidence="4" type="ORF">TGDOM2_213620</name>
</gene>
<feature type="compositionally biased region" description="Basic and acidic residues" evidence="2">
    <location>
        <begin position="1742"/>
        <end position="1753"/>
    </location>
</feature>
<feature type="region of interest" description="Disordered" evidence="2">
    <location>
        <begin position="242"/>
        <end position="306"/>
    </location>
</feature>
<feature type="region of interest" description="Disordered" evidence="2">
    <location>
        <begin position="1127"/>
        <end position="1166"/>
    </location>
</feature>
<dbReference type="OrthoDB" id="347719at2759"/>
<feature type="domain" description="ABC1 atypical kinase-like" evidence="3">
    <location>
        <begin position="879"/>
        <end position="1081"/>
    </location>
</feature>
<feature type="region of interest" description="Disordered" evidence="2">
    <location>
        <begin position="452"/>
        <end position="537"/>
    </location>
</feature>
<evidence type="ECO:0000259" key="3">
    <source>
        <dbReference type="Pfam" id="PF03109"/>
    </source>
</evidence>
<dbReference type="VEuPathDB" id="ToxoDB:TGDOM2_213620"/>
<proteinExistence type="inferred from homology"/>
<protein>
    <submittedName>
        <fullName evidence="4">ABC1 family protein</fullName>
    </submittedName>
</protein>
<evidence type="ECO:0000313" key="4">
    <source>
        <dbReference type="EMBL" id="KFG40277.1"/>
    </source>
</evidence>
<feature type="compositionally biased region" description="Polar residues" evidence="2">
    <location>
        <begin position="485"/>
        <end position="502"/>
    </location>
</feature>
<evidence type="ECO:0000313" key="5">
    <source>
        <dbReference type="Proteomes" id="UP000028837"/>
    </source>
</evidence>
<dbReference type="SUPFAM" id="SSF56112">
    <property type="entry name" value="Protein kinase-like (PK-like)"/>
    <property type="match status" value="1"/>
</dbReference>
<evidence type="ECO:0000256" key="1">
    <source>
        <dbReference type="ARBA" id="ARBA00009670"/>
    </source>
</evidence>
<feature type="region of interest" description="Disordered" evidence="2">
    <location>
        <begin position="1566"/>
        <end position="1591"/>
    </location>
</feature>
<name>A0A086K7A9_TOXGO</name>
<feature type="compositionally biased region" description="Basic and acidic residues" evidence="2">
    <location>
        <begin position="329"/>
        <end position="343"/>
    </location>
</feature>
<accession>A0A086K7A9</accession>
<feature type="compositionally biased region" description="Basic and acidic residues" evidence="2">
    <location>
        <begin position="503"/>
        <end position="536"/>
    </location>
</feature>
<feature type="compositionally biased region" description="Acidic residues" evidence="2">
    <location>
        <begin position="276"/>
        <end position="292"/>
    </location>
</feature>
<dbReference type="EMBL" id="AHZU02000782">
    <property type="protein sequence ID" value="KFG40277.1"/>
    <property type="molecule type" value="Genomic_DNA"/>
</dbReference>
<feature type="compositionally biased region" description="Basic and acidic residues" evidence="2">
    <location>
        <begin position="8"/>
        <end position="18"/>
    </location>
</feature>